<dbReference type="Pfam" id="PF08334">
    <property type="entry name" value="T2SSG"/>
    <property type="match status" value="1"/>
</dbReference>
<protein>
    <submittedName>
        <fullName evidence="2">Type II secretion system (T2SS) protein G</fullName>
    </submittedName>
</protein>
<comment type="caution">
    <text evidence="2">The sequence shown here is derived from an EMBL/GenBank/DDBJ whole genome shotgun (WGS) entry which is preliminary data.</text>
</comment>
<organism evidence="2 3">
    <name type="scientific">Desulfobotulus alkaliphilus</name>
    <dbReference type="NCBI Taxonomy" id="622671"/>
    <lineage>
        <taxon>Bacteria</taxon>
        <taxon>Pseudomonadati</taxon>
        <taxon>Thermodesulfobacteriota</taxon>
        <taxon>Desulfobacteria</taxon>
        <taxon>Desulfobacterales</taxon>
        <taxon>Desulfobacteraceae</taxon>
        <taxon>Desulfobotulus</taxon>
    </lineage>
</organism>
<reference evidence="2 3" key="1">
    <citation type="submission" date="2019-07" db="EMBL/GenBank/DDBJ databases">
        <title>Genome sequencing of 100 strains of the haloalkaliphilic chemolithoautotrophic sulfur-oxidizing bacterium Thioalkalivibrio.</title>
        <authorList>
            <person name="Muyzer G."/>
        </authorList>
    </citation>
    <scope>NUCLEOTIDE SEQUENCE [LARGE SCALE GENOMIC DNA]</scope>
    <source>
        <strain evidence="2 3">ASO4-4</strain>
    </source>
</reference>
<evidence type="ECO:0000259" key="1">
    <source>
        <dbReference type="Pfam" id="PF08334"/>
    </source>
</evidence>
<dbReference type="EMBL" id="VLLC01000029">
    <property type="protein sequence ID" value="TWI66899.1"/>
    <property type="molecule type" value="Genomic_DNA"/>
</dbReference>
<dbReference type="SUPFAM" id="SSF54523">
    <property type="entry name" value="Pili subunits"/>
    <property type="match status" value="1"/>
</dbReference>
<evidence type="ECO:0000313" key="3">
    <source>
        <dbReference type="Proteomes" id="UP000318307"/>
    </source>
</evidence>
<dbReference type="Proteomes" id="UP000318307">
    <property type="component" value="Unassembled WGS sequence"/>
</dbReference>
<name>A0A562RCW3_9BACT</name>
<evidence type="ECO:0000313" key="2">
    <source>
        <dbReference type="EMBL" id="TWI66899.1"/>
    </source>
</evidence>
<gene>
    <name evidence="2" type="ORF">LZ24_02856</name>
</gene>
<dbReference type="AlphaFoldDB" id="A0A562RCW3"/>
<dbReference type="RefSeq" id="WP_186443164.1">
    <property type="nucleotide sequence ID" value="NZ_VLLC01000029.1"/>
</dbReference>
<keyword evidence="3" id="KW-1185">Reference proteome</keyword>
<dbReference type="InterPro" id="IPR045584">
    <property type="entry name" value="Pilin-like"/>
</dbReference>
<dbReference type="InterPro" id="IPR013545">
    <property type="entry name" value="T2SS_protein-GspG_C"/>
</dbReference>
<dbReference type="Gene3D" id="3.30.700.10">
    <property type="entry name" value="Glycoprotein, Type 4 Pilin"/>
    <property type="match status" value="1"/>
</dbReference>
<sequence length="160" mass="18171">MEKILTSKIRWLRFPAYAALLLAFFVLWPRTADDLQAIALDVLHEINTQQDLQEIALALQKHHRETGTFPAPEEMDRWLKQVFAGQPQYHLPIDRWGNALHYETTEDRLGFSLRSSGRDGIPGTSDDLGRIFFFPSLGDKAKNDADLPHEAILPPAQALP</sequence>
<accession>A0A562RCW3</accession>
<proteinExistence type="predicted"/>
<feature type="domain" description="Type II secretion system protein GspG C-terminal" evidence="1">
    <location>
        <begin position="47"/>
        <end position="127"/>
    </location>
</feature>